<dbReference type="RefSeq" id="WP_189966618.1">
    <property type="nucleotide sequence ID" value="NZ_BMVL01000003.1"/>
</dbReference>
<evidence type="ECO:0000256" key="1">
    <source>
        <dbReference type="SAM" id="MobiDB-lite"/>
    </source>
</evidence>
<feature type="region of interest" description="Disordered" evidence="1">
    <location>
        <begin position="1"/>
        <end position="68"/>
    </location>
</feature>
<proteinExistence type="predicted"/>
<evidence type="ECO:0000313" key="3">
    <source>
        <dbReference type="EMBL" id="MBP2036928.1"/>
    </source>
</evidence>
<organism evidence="3 4">
    <name type="scientific">Streptomyces avidinii</name>
    <dbReference type="NCBI Taxonomy" id="1895"/>
    <lineage>
        <taxon>Bacteria</taxon>
        <taxon>Bacillati</taxon>
        <taxon>Actinomycetota</taxon>
        <taxon>Actinomycetes</taxon>
        <taxon>Kitasatosporales</taxon>
        <taxon>Streptomycetaceae</taxon>
        <taxon>Streptomyces</taxon>
    </lineage>
</organism>
<gene>
    <name evidence="3" type="ORF">J2Z77_002728</name>
</gene>
<comment type="caution">
    <text evidence="3">The sequence shown here is derived from an EMBL/GenBank/DDBJ whole genome shotgun (WGS) entry which is preliminary data.</text>
</comment>
<dbReference type="EMBL" id="JAGGLQ010000004">
    <property type="protein sequence ID" value="MBP2036928.1"/>
    <property type="molecule type" value="Genomic_DNA"/>
</dbReference>
<feature type="compositionally biased region" description="Basic and acidic residues" evidence="1">
    <location>
        <begin position="7"/>
        <end position="48"/>
    </location>
</feature>
<feature type="transmembrane region" description="Helical" evidence="2">
    <location>
        <begin position="118"/>
        <end position="136"/>
    </location>
</feature>
<keyword evidence="2" id="KW-0472">Membrane</keyword>
<evidence type="ECO:0000313" key="4">
    <source>
        <dbReference type="Proteomes" id="UP001519310"/>
    </source>
</evidence>
<accession>A0ABS4L495</accession>
<evidence type="ECO:0000256" key="2">
    <source>
        <dbReference type="SAM" id="Phobius"/>
    </source>
</evidence>
<reference evidence="3 4" key="1">
    <citation type="submission" date="2021-03" db="EMBL/GenBank/DDBJ databases">
        <title>Genomic Encyclopedia of Type Strains, Phase IV (KMG-IV): sequencing the most valuable type-strain genomes for metagenomic binning, comparative biology and taxonomic classification.</title>
        <authorList>
            <person name="Goeker M."/>
        </authorList>
    </citation>
    <scope>NUCLEOTIDE SEQUENCE [LARGE SCALE GENOMIC DNA]</scope>
    <source>
        <strain evidence="3 4">DSM 40526</strain>
    </source>
</reference>
<name>A0ABS4L495_STRAV</name>
<keyword evidence="2" id="KW-0812">Transmembrane</keyword>
<dbReference type="Proteomes" id="UP001519310">
    <property type="component" value="Unassembled WGS sequence"/>
</dbReference>
<sequence>MAGIEYSRPERDARARARTTGPDDRPAGESRAEIRIESPADSRAEGRADSGGSRLECPSCRRSDEVRAVPAVRLGGQRRFHEETGDGERRTDVREIVPRLADALAPAPPPPETSGRTALGVLLVLVSIGTFIGGSLGGKWFADAPGGEQAEWSAGTWGAGTAPGPSAPGAELLFLGWISAFALLGAVLLIVTAARTQRAFRARVAAGRIAAEDVWSRGWCCARCAVVHFAAGPGMTLQEFRRAVWSAGGYGELAEVYRVSGATVDPATDRPRAGR</sequence>
<feature type="transmembrane region" description="Helical" evidence="2">
    <location>
        <begin position="172"/>
        <end position="194"/>
    </location>
</feature>
<keyword evidence="4" id="KW-1185">Reference proteome</keyword>
<protein>
    <submittedName>
        <fullName evidence="3">Uncharacterized protein</fullName>
    </submittedName>
</protein>
<keyword evidence="2" id="KW-1133">Transmembrane helix</keyword>